<sequence>MCPHNSGALGHDLRQGQYYGSVILYWSSSQESIRHGLVAWGLCTLESQQKTANAHDAILYHRRKLLGHVQRMLASNHVDDVLVSALSLLILVDDYLGHVEFSRAHLNGLDAVIQARGGYDQLGSSIPGGSRDVQVSTLIVRSQLLFHAIHAEPPTDTKTIEAPLSLDVPPDLPRGFRDLIQRGYLSQDSIEMLHSFSAWQSEHGGQDPSAVPVWRYPAPLQKSNATEKCIFVGLLCLADDTSHIALHPAATIYRQANKRADMIQNMPYVWDDPSLGDCLVRLWMVTFTPRNAEHTLYGLQCELFRRLCLMRGNVLTWETILSILQAFFYDEGRVLAWKTTWHLVCDGMQHISSG</sequence>
<organism evidence="1 2">
    <name type="scientific">Aspergillus keveii</name>
    <dbReference type="NCBI Taxonomy" id="714993"/>
    <lineage>
        <taxon>Eukaryota</taxon>
        <taxon>Fungi</taxon>
        <taxon>Dikarya</taxon>
        <taxon>Ascomycota</taxon>
        <taxon>Pezizomycotina</taxon>
        <taxon>Eurotiomycetes</taxon>
        <taxon>Eurotiomycetidae</taxon>
        <taxon>Eurotiales</taxon>
        <taxon>Aspergillaceae</taxon>
        <taxon>Aspergillus</taxon>
        <taxon>Aspergillus subgen. Nidulantes</taxon>
    </lineage>
</organism>
<proteinExistence type="predicted"/>
<evidence type="ECO:0008006" key="3">
    <source>
        <dbReference type="Google" id="ProtNLM"/>
    </source>
</evidence>
<keyword evidence="2" id="KW-1185">Reference proteome</keyword>
<dbReference type="InterPro" id="IPR021858">
    <property type="entry name" value="Fun_TF"/>
</dbReference>
<accession>A0ABR4FJH1</accession>
<evidence type="ECO:0000313" key="1">
    <source>
        <dbReference type="EMBL" id="KAL2783399.1"/>
    </source>
</evidence>
<dbReference type="EMBL" id="JBFTWV010000240">
    <property type="protein sequence ID" value="KAL2783399.1"/>
    <property type="molecule type" value="Genomic_DNA"/>
</dbReference>
<name>A0ABR4FJH1_9EURO</name>
<reference evidence="1 2" key="1">
    <citation type="submission" date="2024-07" db="EMBL/GenBank/DDBJ databases">
        <title>Section-level genome sequencing and comparative genomics of Aspergillus sections Usti and Cavernicolus.</title>
        <authorList>
            <consortium name="Lawrence Berkeley National Laboratory"/>
            <person name="Nybo J.L."/>
            <person name="Vesth T.C."/>
            <person name="Theobald S."/>
            <person name="Frisvad J.C."/>
            <person name="Larsen T.O."/>
            <person name="Kjaerboelling I."/>
            <person name="Rothschild-Mancinelli K."/>
            <person name="Lyhne E.K."/>
            <person name="Kogle M.E."/>
            <person name="Barry K."/>
            <person name="Clum A."/>
            <person name="Na H."/>
            <person name="Ledsgaard L."/>
            <person name="Lin J."/>
            <person name="Lipzen A."/>
            <person name="Kuo A."/>
            <person name="Riley R."/>
            <person name="Mondo S."/>
            <person name="Labutti K."/>
            <person name="Haridas S."/>
            <person name="Pangalinan J."/>
            <person name="Salamov A.A."/>
            <person name="Simmons B.A."/>
            <person name="Magnuson J.K."/>
            <person name="Chen J."/>
            <person name="Drula E."/>
            <person name="Henrissat B."/>
            <person name="Wiebenga A."/>
            <person name="Lubbers R.J."/>
            <person name="Gomes A.C."/>
            <person name="Makela M.R."/>
            <person name="Stajich J."/>
            <person name="Grigoriev I.V."/>
            <person name="Mortensen U.H."/>
            <person name="De Vries R.P."/>
            <person name="Baker S.E."/>
            <person name="Andersen M.R."/>
        </authorList>
    </citation>
    <scope>NUCLEOTIDE SEQUENCE [LARGE SCALE GENOMIC DNA]</scope>
    <source>
        <strain evidence="1 2">CBS 209.92</strain>
    </source>
</reference>
<dbReference type="Pfam" id="PF11951">
    <property type="entry name" value="Fungal_trans_2"/>
    <property type="match status" value="1"/>
</dbReference>
<comment type="caution">
    <text evidence="1">The sequence shown here is derived from an EMBL/GenBank/DDBJ whole genome shotgun (WGS) entry which is preliminary data.</text>
</comment>
<dbReference type="Proteomes" id="UP001610563">
    <property type="component" value="Unassembled WGS sequence"/>
</dbReference>
<gene>
    <name evidence="1" type="ORF">BJX66DRAFT_131181</name>
</gene>
<protein>
    <recommendedName>
        <fullName evidence="3">C6 transcription factor</fullName>
    </recommendedName>
</protein>
<evidence type="ECO:0000313" key="2">
    <source>
        <dbReference type="Proteomes" id="UP001610563"/>
    </source>
</evidence>